<reference evidence="1 2" key="1">
    <citation type="submission" date="2017-11" db="EMBL/GenBank/DDBJ databases">
        <title>Evolution of Phototrophy in the Chloroflexi Phylum Driven by Horizontal Gene Transfer.</title>
        <authorList>
            <person name="Ward L.M."/>
            <person name="Hemp J."/>
            <person name="Shih P.M."/>
            <person name="Mcglynn S.E."/>
            <person name="Fischer W."/>
        </authorList>
    </citation>
    <scope>NUCLEOTIDE SEQUENCE [LARGE SCALE GENOMIC DNA]</scope>
    <source>
        <strain evidence="1">JP3_7</strain>
    </source>
</reference>
<gene>
    <name evidence="1" type="ORF">CUN48_18800</name>
</gene>
<dbReference type="Proteomes" id="UP000230790">
    <property type="component" value="Unassembled WGS sequence"/>
</dbReference>
<proteinExistence type="predicted"/>
<sequence length="122" mass="14077">GAFASLPESERRRITYAVGERYDRLRDWLYDYRSETEPTPLDQFFARLFGEVLSQPGFGFHEDRDAARVASQLVESARKFRWTFESGRAEAPDLARLGRDYVQLAERGALGALYLPGWRTPE</sequence>
<feature type="non-terminal residue" evidence="1">
    <location>
        <position position="122"/>
    </location>
</feature>
<protein>
    <submittedName>
        <fullName evidence="1">Uncharacterized protein</fullName>
    </submittedName>
</protein>
<feature type="non-terminal residue" evidence="1">
    <location>
        <position position="1"/>
    </location>
</feature>
<name>A0A2M8Q6Q5_9CHLR</name>
<organism evidence="1 2">
    <name type="scientific">Candidatus Thermofonsia Clade 3 bacterium</name>
    <dbReference type="NCBI Taxonomy" id="2364212"/>
    <lineage>
        <taxon>Bacteria</taxon>
        <taxon>Bacillati</taxon>
        <taxon>Chloroflexota</taxon>
        <taxon>Candidatus Thermofontia</taxon>
        <taxon>Candidatus Thermofonsia Clade 3</taxon>
    </lineage>
</organism>
<accession>A0A2M8Q6Q5</accession>
<comment type="caution">
    <text evidence="1">The sequence shown here is derived from an EMBL/GenBank/DDBJ whole genome shotgun (WGS) entry which is preliminary data.</text>
</comment>
<dbReference type="EMBL" id="PGTN01001075">
    <property type="protein sequence ID" value="PJF45454.1"/>
    <property type="molecule type" value="Genomic_DNA"/>
</dbReference>
<dbReference type="AlphaFoldDB" id="A0A2M8Q6Q5"/>
<evidence type="ECO:0000313" key="1">
    <source>
        <dbReference type="EMBL" id="PJF45454.1"/>
    </source>
</evidence>
<evidence type="ECO:0000313" key="2">
    <source>
        <dbReference type="Proteomes" id="UP000230790"/>
    </source>
</evidence>